<organism evidence="1">
    <name type="scientific">viral metagenome</name>
    <dbReference type="NCBI Taxonomy" id="1070528"/>
    <lineage>
        <taxon>unclassified sequences</taxon>
        <taxon>metagenomes</taxon>
        <taxon>organismal metagenomes</taxon>
    </lineage>
</organism>
<protein>
    <recommendedName>
        <fullName evidence="2">WLM domain-containing protein</fullName>
    </recommendedName>
</protein>
<evidence type="ECO:0008006" key="2">
    <source>
        <dbReference type="Google" id="ProtNLM"/>
    </source>
</evidence>
<accession>A0A6C0DX97</accession>
<name>A0A6C0DX97_9ZZZZ</name>
<dbReference type="EMBL" id="MN739680">
    <property type="protein sequence ID" value="QHT20669.1"/>
    <property type="molecule type" value="Genomic_DNA"/>
</dbReference>
<sequence length="204" mass="24140">MKTIYILILFLILLVLILRVSFVYSESLYITSDIDKNTYLIRRGKNKSDEYLKESADTLAEINKRVKRLVEHLYNKYKDDKTKAYFILKLKQNYNSSILSEAAIDQRYTTYTIDKKDMHICLRTRDDHEKMYDINLLMYVILHELAHLCNYSPSGTPIQGHGIEFKHIFRLLVQESIDIGIYRYEDYVKKPINYCGMIISSTIL</sequence>
<reference evidence="1" key="1">
    <citation type="journal article" date="2020" name="Nature">
        <title>Giant virus diversity and host interactions through global metagenomics.</title>
        <authorList>
            <person name="Schulz F."/>
            <person name="Roux S."/>
            <person name="Paez-Espino D."/>
            <person name="Jungbluth S."/>
            <person name="Walsh D.A."/>
            <person name="Denef V.J."/>
            <person name="McMahon K.D."/>
            <person name="Konstantinidis K.T."/>
            <person name="Eloe-Fadrosh E.A."/>
            <person name="Kyrpides N.C."/>
            <person name="Woyke T."/>
        </authorList>
    </citation>
    <scope>NUCLEOTIDE SEQUENCE</scope>
    <source>
        <strain evidence="1">GVMAG-M-3300023174-68</strain>
    </source>
</reference>
<evidence type="ECO:0000313" key="1">
    <source>
        <dbReference type="EMBL" id="QHT20669.1"/>
    </source>
</evidence>
<proteinExistence type="predicted"/>
<dbReference type="AlphaFoldDB" id="A0A6C0DX97"/>